<evidence type="ECO:0000313" key="1">
    <source>
        <dbReference type="EMBL" id="MEO3716271.1"/>
    </source>
</evidence>
<evidence type="ECO:0000313" key="2">
    <source>
        <dbReference type="Proteomes" id="UP001223646"/>
    </source>
</evidence>
<dbReference type="Proteomes" id="UP001223646">
    <property type="component" value="Unassembled WGS sequence"/>
</dbReference>
<reference evidence="1" key="2">
    <citation type="submission" date="2024-05" db="EMBL/GenBank/DDBJ databases">
        <authorList>
            <person name="Wolfe A."/>
        </authorList>
    </citation>
    <scope>NUCLEOTIDE SEQUENCE</scope>
    <source>
        <strain evidence="1">UMB1064</strain>
    </source>
</reference>
<gene>
    <name evidence="1" type="ORF">QP460_001515</name>
</gene>
<sequence>MTSFVGLGPMPGRNPHEAAEIVIGECLEGHVTLPMLPARGLGADAVGRTAALMADLVVDRGARSWKVADSRGRASALATDYLHRDIDACEEAWGRTPQKIRLTSLGPWTMATSVENAAGHLIAVDRGAVKYFAQSLAAGLASRIVDVRQRFDSDIEVLLAEPALGAVAQGKIKAPSMLMGNAGYLPAQGHREIAEIFREVTGPLRDDDIEVTIALSSPDGLAVQALADSAAAGVWLPRKELTTTQQLDFAAAVVGADMSLELGIVPVTVTEREEHTGVPVATPARALAEQAALFWDELGYSRLQIAESLNLAPMGGFAASSNEEAQAQLGAGRNATELLRRAAGDLARDE</sequence>
<accession>A0AAW9SRX0</accession>
<name>A0AAW9SRX0_CORAY</name>
<organism evidence="1 2">
    <name type="scientific">Corynebacterium amycolatum</name>
    <dbReference type="NCBI Taxonomy" id="43765"/>
    <lineage>
        <taxon>Bacteria</taxon>
        <taxon>Bacillati</taxon>
        <taxon>Actinomycetota</taxon>
        <taxon>Actinomycetes</taxon>
        <taxon>Mycobacteriales</taxon>
        <taxon>Corynebacteriaceae</taxon>
        <taxon>Corynebacterium</taxon>
    </lineage>
</organism>
<comment type="caution">
    <text evidence="1">The sequence shown here is derived from an EMBL/GenBank/DDBJ whole genome shotgun (WGS) entry which is preliminary data.</text>
</comment>
<dbReference type="RefSeq" id="WP_076771906.1">
    <property type="nucleotide sequence ID" value="NZ_JAFJMG010000008.1"/>
</dbReference>
<proteinExistence type="predicted"/>
<dbReference type="InterPro" id="IPR038071">
    <property type="entry name" value="UROD/MetE-like_sf"/>
</dbReference>
<dbReference type="SUPFAM" id="SSF51726">
    <property type="entry name" value="UROD/MetE-like"/>
    <property type="match status" value="1"/>
</dbReference>
<reference evidence="1" key="1">
    <citation type="submission" date="2023-05" db="EMBL/GenBank/DDBJ databases">
        <authorList>
            <person name="Du J."/>
        </authorList>
    </citation>
    <scope>NUCLEOTIDE SEQUENCE</scope>
    <source>
        <strain evidence="1">UMB1064</strain>
    </source>
</reference>
<protein>
    <submittedName>
        <fullName evidence="1">Methionine synthase</fullName>
    </submittedName>
</protein>
<dbReference type="EMBL" id="JASOOY020000005">
    <property type="protein sequence ID" value="MEO3716271.1"/>
    <property type="molecule type" value="Genomic_DNA"/>
</dbReference>
<dbReference type="AlphaFoldDB" id="A0AAW9SRX0"/>